<dbReference type="EMBL" id="JAMSHJ010000001">
    <property type="protein sequence ID" value="KAI5445635.1"/>
    <property type="molecule type" value="Genomic_DNA"/>
</dbReference>
<protein>
    <submittedName>
        <fullName evidence="1">Uncharacterized protein</fullName>
    </submittedName>
</protein>
<accession>A0A9D5GY84</accession>
<proteinExistence type="predicted"/>
<organism evidence="1 2">
    <name type="scientific">Pisum sativum</name>
    <name type="common">Garden pea</name>
    <name type="synonym">Lathyrus oleraceus</name>
    <dbReference type="NCBI Taxonomy" id="3888"/>
    <lineage>
        <taxon>Eukaryota</taxon>
        <taxon>Viridiplantae</taxon>
        <taxon>Streptophyta</taxon>
        <taxon>Embryophyta</taxon>
        <taxon>Tracheophyta</taxon>
        <taxon>Spermatophyta</taxon>
        <taxon>Magnoliopsida</taxon>
        <taxon>eudicotyledons</taxon>
        <taxon>Gunneridae</taxon>
        <taxon>Pentapetalae</taxon>
        <taxon>rosids</taxon>
        <taxon>fabids</taxon>
        <taxon>Fabales</taxon>
        <taxon>Fabaceae</taxon>
        <taxon>Papilionoideae</taxon>
        <taxon>50 kb inversion clade</taxon>
        <taxon>NPAAA clade</taxon>
        <taxon>Hologalegina</taxon>
        <taxon>IRL clade</taxon>
        <taxon>Fabeae</taxon>
        <taxon>Lathyrus</taxon>
    </lineage>
</organism>
<comment type="caution">
    <text evidence="1">The sequence shown here is derived from an EMBL/GenBank/DDBJ whole genome shotgun (WGS) entry which is preliminary data.</text>
</comment>
<evidence type="ECO:0000313" key="1">
    <source>
        <dbReference type="EMBL" id="KAI5445635.1"/>
    </source>
</evidence>
<evidence type="ECO:0000313" key="2">
    <source>
        <dbReference type="Proteomes" id="UP001058974"/>
    </source>
</evidence>
<gene>
    <name evidence="1" type="ORF">KIW84_013744</name>
</gene>
<dbReference type="Gramene" id="Psat01G0374400-T1">
    <property type="protein sequence ID" value="KAI5445635.1"/>
    <property type="gene ID" value="KIW84_013744"/>
</dbReference>
<name>A0A9D5GY84_PEA</name>
<reference evidence="1 2" key="1">
    <citation type="journal article" date="2022" name="Nat. Genet.">
        <title>Improved pea reference genome and pan-genome highlight genomic features and evolutionary characteristics.</title>
        <authorList>
            <person name="Yang T."/>
            <person name="Liu R."/>
            <person name="Luo Y."/>
            <person name="Hu S."/>
            <person name="Wang D."/>
            <person name="Wang C."/>
            <person name="Pandey M.K."/>
            <person name="Ge S."/>
            <person name="Xu Q."/>
            <person name="Li N."/>
            <person name="Li G."/>
            <person name="Huang Y."/>
            <person name="Saxena R.K."/>
            <person name="Ji Y."/>
            <person name="Li M."/>
            <person name="Yan X."/>
            <person name="He Y."/>
            <person name="Liu Y."/>
            <person name="Wang X."/>
            <person name="Xiang C."/>
            <person name="Varshney R.K."/>
            <person name="Ding H."/>
            <person name="Gao S."/>
            <person name="Zong X."/>
        </authorList>
    </citation>
    <scope>NUCLEOTIDE SEQUENCE [LARGE SCALE GENOMIC DNA]</scope>
    <source>
        <strain evidence="1 2">cv. Zhongwan 6</strain>
    </source>
</reference>
<sequence length="214" mass="24102">MKKEAKILEAFGFLCPRCQKGDDWPTEKLSDNLRERSSLQSATQIKDSKQPAVYFRKRFRRPAGMLPLAPKEKQIIASTPCSISSDHVVGGIRNVKQPRGRRFEGPLWFNYDEGVSKMFWNMESLCTAPSASPGTANHDATDVVTIRVETIVRFLSLLCFAPADFSADQVWSGYDAEVCRNNGGINKTNALHLIRNFLCRGYVAHEYIRDIARG</sequence>
<dbReference type="AlphaFoldDB" id="A0A9D5GY84"/>
<keyword evidence="2" id="KW-1185">Reference proteome</keyword>
<dbReference type="Proteomes" id="UP001058974">
    <property type="component" value="Chromosome 1"/>
</dbReference>